<evidence type="ECO:0000256" key="1">
    <source>
        <dbReference type="ARBA" id="ARBA00012493"/>
    </source>
</evidence>
<dbReference type="OrthoDB" id="101614at2759"/>
<dbReference type="InterPro" id="IPR043502">
    <property type="entry name" value="DNA/RNA_pol_sf"/>
</dbReference>
<comment type="caution">
    <text evidence="14">The sequence shown here is derived from an EMBL/GenBank/DDBJ whole genome shotgun (WGS) entry which is preliminary data.</text>
</comment>
<dbReference type="InterPro" id="IPR036397">
    <property type="entry name" value="RNaseH_sf"/>
</dbReference>
<dbReference type="Pfam" id="PF03732">
    <property type="entry name" value="Retrotrans_gag"/>
    <property type="match status" value="1"/>
</dbReference>
<dbReference type="SUPFAM" id="SSF53098">
    <property type="entry name" value="Ribonuclease H-like"/>
    <property type="match status" value="1"/>
</dbReference>
<keyword evidence="5" id="KW-0255">Endonuclease</keyword>
<feature type="compositionally biased region" description="Polar residues" evidence="9">
    <location>
        <begin position="189"/>
        <end position="198"/>
    </location>
</feature>
<feature type="compositionally biased region" description="Low complexity" evidence="9">
    <location>
        <begin position="374"/>
        <end position="386"/>
    </location>
</feature>
<dbReference type="EMBL" id="PKPP01010484">
    <property type="protein sequence ID" value="PWA46028.1"/>
    <property type="molecule type" value="Genomic_DNA"/>
</dbReference>
<dbReference type="GO" id="GO:0003964">
    <property type="term" value="F:RNA-directed DNA polymerase activity"/>
    <property type="evidence" value="ECO:0007669"/>
    <property type="project" value="UniProtKB-KW"/>
</dbReference>
<evidence type="ECO:0000256" key="4">
    <source>
        <dbReference type="ARBA" id="ARBA00022722"/>
    </source>
</evidence>
<feature type="region of interest" description="Disordered" evidence="9">
    <location>
        <begin position="170"/>
        <end position="270"/>
    </location>
</feature>
<sequence>MADYFKQGCKYPDRDFRRRFRMSRKLFLEIVSGIESYTADPLPDHFAYFSQAPDCTGRMSISVIMKCTMAIRQLAYDNSPDAFDEYLKMSARTGRHCLDNFNMGVIDLFSPEFLIKPNMHDIQNIYATHEREHGFPGMLGSIDSGANNDINVLDNSSLFDDILNDVAPLAPYEDPTLRTPLRTRMTKHGNVNQRTPQMKKTYGDPQGKKQQSDSTSKQASGTTRTTQAATTTTSAEDLQRTLFTTPHQTVAETDPTEPPRAPNQDKGPNMETDILALEGVAPELAPSDFVSQNYKTLAALMQEEAKRRVGKKVVEDEAADLQYLGEHEDDGRRTNVYARLGSRRVHDRLGRQSSPSESPPRFSSRRVHDRLGRQRSPSESPSSSDSEGSRRKRRKRVSSSSSDSSDNEDKETGHWKSKRRYRDEEDEDMSRPWRRQKVDAFTRRISDFSEDKRRRMPANVKTYDGTGDPDDHLKIFESAATIENWPQPVWCHMFNSTLVGNARNWFSKLPRRSIDGFEELRKAFRLNFTQRKKCAKNPVELARVKQRQGESTSAYVERYKDECIHVKACPEILKISGFMNGINNPELIKKLNDRVPQTFDELMKRTRSFIQGEAAAADSKKSYSNYRSQEQPRRQSNDQSSNRNKSYRSQGGGRENDKYTPLTKTPREIFVTEGANFPKPPPMRTPEDRRVGNGYCEYHGQKGHTTNECVQLRQLIDKLVKEGKLDHLVKNIKEGKDKQKTGNKKEAPKDKADTIYMIQSWERKTRQKVSQRFSYGSEISFPTLAADNAVVEPLTIEINAGGHDIHRMYVDGGASTDIMYEHCFKKLRPEIQSQLSPATTPLTSFTGEKIWPMGQIRLLVGNRGHSTTAWMNFMVIKSPSPYNGIIGRPGISAIRAVPSTAHGMLKFPVEGGIVTLYNNAVPPEDGNAITCETKHTPEQRASKVPKLKVAIHPDYPEQQVSIEGSLSDKGRAAQHKLKIRQGYPPVRQKKRGQAPERAKAILEEVHKLVDAGIMREVYYHDWLSNPVMVKKSDGSWRMCVDFTDLNKACPQDCYPLPEIDWKIESLCGYPFKCFLDAYKGYHQIQMAKEDEEKTAFHTSQGVYCYTKMPFGLKNAGATYQRLVDNAFEKQVGRNLEVYVDDLVIKSHTEDELVRDIEETFRTLGKINMKLNPKKCTFGATEGMFLGYLIEPDGIKPCPEKTQDLKQHIAALPTLVAPRSGEELIMYLSATHGAVSAVLLTDRNSVQTPVYFVSKALKKTEINYTAMEKLVLALVFAAKRLRRYFQAHPIVVITDQPIKQVISKPDASGRLQKWSVLLGEHNISYRPRTAIKGQVLADFIIEKPETDATPSQSKVELQEPWVLFTDGSSCVDGSGAGLILTNPEGMEFTYALRFEFTATNNEAEYEALIAGLRIATRMGIRNLEANVDFRLVANHVSSEYVAKEDNMIQYLDKTKSLIQEFDRFTIKQVPRGENKKAGALSKIASTTLRISTPSEESLRDSSTSGDRSLGVGTLRTWVASKVTGGVSSDSSASSIVRPAVASRDNPTISLTVLFAFLVRRSQAVIFNCISLMRKEYDDCWVAYQASQPTDTRNRVSRDRVGAHDRLVAAYFCANPTYGDEQFHDRFRMSRRLFIRIVREVTDHSPYFQQTPNCAGELGISPLIKITSSIRQLAYGVNPDMLDEYVQMGATTYLRKPTVTDIDRLYEHHHRVHGFPGLIGSIDCTDWPGDHGKTPFILLEAIASQDLWIWHAFFGVSGMNNDVNVLRASPLFNDLKMGRAPDVEFVANNVPYKRGYYLADGVYPEYSVIVKSIKHPGTHDHKRQLYKRMHEAARKDVERAFGVLKKKWLMIKHPAKGVDKERLGHIMCTCIILHNMIIQDEGRAISPEFFPAEQHRSYDPISTHVESLKITREICNRTTHLSLKADLVEDI</sequence>
<feature type="compositionally biased region" description="Polar residues" evidence="9">
    <location>
        <begin position="637"/>
        <end position="649"/>
    </location>
</feature>
<feature type="domain" description="RNase H type-1" evidence="12">
    <location>
        <begin position="1372"/>
        <end position="1481"/>
    </location>
</feature>
<dbReference type="SUPFAM" id="SSF56672">
    <property type="entry name" value="DNA/RNA polymerases"/>
    <property type="match status" value="1"/>
</dbReference>
<dbReference type="GO" id="GO:0003676">
    <property type="term" value="F:nucleic acid binding"/>
    <property type="evidence" value="ECO:0007669"/>
    <property type="project" value="InterPro"/>
</dbReference>
<feature type="domain" description="Reverse transcriptase RNase H-like" evidence="13">
    <location>
        <begin position="1221"/>
        <end position="1318"/>
    </location>
</feature>
<name>A0A2U1LAJ7_ARTAN</name>
<evidence type="ECO:0000256" key="6">
    <source>
        <dbReference type="ARBA" id="ARBA00022801"/>
    </source>
</evidence>
<dbReference type="Pfam" id="PF17917">
    <property type="entry name" value="RT_RNaseH"/>
    <property type="match status" value="1"/>
</dbReference>
<keyword evidence="15" id="KW-1185">Reference proteome</keyword>
<dbReference type="EC" id="2.7.7.49" evidence="1"/>
<dbReference type="Pfam" id="PF04827">
    <property type="entry name" value="Plant_tran"/>
    <property type="match status" value="1"/>
</dbReference>
<keyword evidence="6" id="KW-0378">Hydrolase</keyword>
<evidence type="ECO:0000256" key="3">
    <source>
        <dbReference type="ARBA" id="ARBA00022695"/>
    </source>
</evidence>
<keyword evidence="4" id="KW-0540">Nuclease</keyword>
<evidence type="ECO:0000256" key="2">
    <source>
        <dbReference type="ARBA" id="ARBA00022679"/>
    </source>
</evidence>
<organism evidence="14 15">
    <name type="scientific">Artemisia annua</name>
    <name type="common">Sweet wormwood</name>
    <dbReference type="NCBI Taxonomy" id="35608"/>
    <lineage>
        <taxon>Eukaryota</taxon>
        <taxon>Viridiplantae</taxon>
        <taxon>Streptophyta</taxon>
        <taxon>Embryophyta</taxon>
        <taxon>Tracheophyta</taxon>
        <taxon>Spermatophyta</taxon>
        <taxon>Magnoliopsida</taxon>
        <taxon>eudicotyledons</taxon>
        <taxon>Gunneridae</taxon>
        <taxon>Pentapetalae</taxon>
        <taxon>asterids</taxon>
        <taxon>campanulids</taxon>
        <taxon>Asterales</taxon>
        <taxon>Asteraceae</taxon>
        <taxon>Asteroideae</taxon>
        <taxon>Anthemideae</taxon>
        <taxon>Artemisiinae</taxon>
        <taxon>Artemisia</taxon>
    </lineage>
</organism>
<dbReference type="InterPro" id="IPR005162">
    <property type="entry name" value="Retrotrans_gag_dom"/>
</dbReference>
<evidence type="ECO:0000259" key="10">
    <source>
        <dbReference type="Pfam" id="PF00078"/>
    </source>
</evidence>
<evidence type="ECO:0000259" key="13">
    <source>
        <dbReference type="Pfam" id="PF17917"/>
    </source>
</evidence>
<dbReference type="Gene3D" id="3.30.70.270">
    <property type="match status" value="1"/>
</dbReference>
<keyword evidence="3" id="KW-0548">Nucleotidyltransferase</keyword>
<dbReference type="InterPro" id="IPR000477">
    <property type="entry name" value="RT_dom"/>
</dbReference>
<dbReference type="Gene3D" id="2.40.70.10">
    <property type="entry name" value="Acid Proteases"/>
    <property type="match status" value="1"/>
</dbReference>
<dbReference type="GO" id="GO:0004523">
    <property type="term" value="F:RNA-DNA hybrid ribonuclease activity"/>
    <property type="evidence" value="ECO:0007669"/>
    <property type="project" value="InterPro"/>
</dbReference>
<dbReference type="Gene3D" id="3.10.20.370">
    <property type="match status" value="1"/>
</dbReference>
<dbReference type="CDD" id="cd01647">
    <property type="entry name" value="RT_LTR"/>
    <property type="match status" value="1"/>
</dbReference>
<dbReference type="CDD" id="cd00303">
    <property type="entry name" value="retropepsin_like"/>
    <property type="match status" value="1"/>
</dbReference>
<proteinExistence type="predicted"/>
<feature type="domain" description="Reverse transcriptase" evidence="10">
    <location>
        <begin position="1029"/>
        <end position="1188"/>
    </location>
</feature>
<feature type="domain" description="Retrotransposon gag" evidence="11">
    <location>
        <begin position="493"/>
        <end position="583"/>
    </location>
</feature>
<gene>
    <name evidence="14" type="ORF">CTI12_AA509900</name>
</gene>
<evidence type="ECO:0000256" key="7">
    <source>
        <dbReference type="ARBA" id="ARBA00022918"/>
    </source>
</evidence>
<dbReference type="CDD" id="cd09279">
    <property type="entry name" value="RNase_HI_like"/>
    <property type="match status" value="1"/>
</dbReference>
<evidence type="ECO:0000259" key="11">
    <source>
        <dbReference type="Pfam" id="PF03732"/>
    </source>
</evidence>
<dbReference type="PANTHER" id="PTHR47150:SF4">
    <property type="entry name" value="HARBINGER TRANSPOSASE-DERIVED PROTEIN-RELATED"/>
    <property type="match status" value="1"/>
</dbReference>
<dbReference type="Gene3D" id="3.10.10.10">
    <property type="entry name" value="HIV Type 1 Reverse Transcriptase, subunit A, domain 1"/>
    <property type="match status" value="1"/>
</dbReference>
<accession>A0A2U1LAJ7</accession>
<feature type="compositionally biased region" description="Low complexity" evidence="9">
    <location>
        <begin position="218"/>
        <end position="235"/>
    </location>
</feature>
<evidence type="ECO:0000313" key="14">
    <source>
        <dbReference type="EMBL" id="PWA46028.1"/>
    </source>
</evidence>
<evidence type="ECO:0000256" key="9">
    <source>
        <dbReference type="SAM" id="MobiDB-lite"/>
    </source>
</evidence>
<evidence type="ECO:0000259" key="12">
    <source>
        <dbReference type="Pfam" id="PF13456"/>
    </source>
</evidence>
<reference evidence="14 15" key="1">
    <citation type="journal article" date="2018" name="Mol. Plant">
        <title>The genome of Artemisia annua provides insight into the evolution of Asteraceae family and artemisinin biosynthesis.</title>
        <authorList>
            <person name="Shen Q."/>
            <person name="Zhang L."/>
            <person name="Liao Z."/>
            <person name="Wang S."/>
            <person name="Yan T."/>
            <person name="Shi P."/>
            <person name="Liu M."/>
            <person name="Fu X."/>
            <person name="Pan Q."/>
            <person name="Wang Y."/>
            <person name="Lv Z."/>
            <person name="Lu X."/>
            <person name="Zhang F."/>
            <person name="Jiang W."/>
            <person name="Ma Y."/>
            <person name="Chen M."/>
            <person name="Hao X."/>
            <person name="Li L."/>
            <person name="Tang Y."/>
            <person name="Lv G."/>
            <person name="Zhou Y."/>
            <person name="Sun X."/>
            <person name="Brodelius P.E."/>
            <person name="Rose J.K.C."/>
            <person name="Tang K."/>
        </authorList>
    </citation>
    <scope>NUCLEOTIDE SEQUENCE [LARGE SCALE GENOMIC DNA]</scope>
    <source>
        <strain evidence="15">cv. Huhao1</strain>
        <tissue evidence="14">Leaf</tissue>
    </source>
</reference>
<dbReference type="InterPro" id="IPR041373">
    <property type="entry name" value="RT_RNaseH"/>
</dbReference>
<evidence type="ECO:0000256" key="8">
    <source>
        <dbReference type="ARBA" id="ARBA00023172"/>
    </source>
</evidence>
<evidence type="ECO:0000313" key="15">
    <source>
        <dbReference type="Proteomes" id="UP000245207"/>
    </source>
</evidence>
<dbReference type="InterPro" id="IPR012337">
    <property type="entry name" value="RNaseH-like_sf"/>
</dbReference>
<feature type="region of interest" description="Disordered" evidence="9">
    <location>
        <begin position="613"/>
        <end position="688"/>
    </location>
</feature>
<feature type="region of interest" description="Disordered" evidence="9">
    <location>
        <begin position="334"/>
        <end position="431"/>
    </location>
</feature>
<dbReference type="GO" id="GO:0006310">
    <property type="term" value="P:DNA recombination"/>
    <property type="evidence" value="ECO:0007669"/>
    <property type="project" value="UniProtKB-KW"/>
</dbReference>
<dbReference type="Gene3D" id="3.30.420.10">
    <property type="entry name" value="Ribonuclease H-like superfamily/Ribonuclease H"/>
    <property type="match status" value="1"/>
</dbReference>
<dbReference type="PANTHER" id="PTHR47150">
    <property type="entry name" value="OS12G0169200 PROTEIN"/>
    <property type="match status" value="1"/>
</dbReference>
<feature type="compositionally biased region" description="Polar residues" evidence="9">
    <location>
        <begin position="241"/>
        <end position="251"/>
    </location>
</feature>
<dbReference type="Pfam" id="PF00078">
    <property type="entry name" value="RVT_1"/>
    <property type="match status" value="1"/>
</dbReference>
<dbReference type="InterPro" id="IPR006912">
    <property type="entry name" value="Harbinger_derived_prot"/>
</dbReference>
<dbReference type="InterPro" id="IPR002156">
    <property type="entry name" value="RNaseH_domain"/>
</dbReference>
<dbReference type="Proteomes" id="UP000245207">
    <property type="component" value="Unassembled WGS sequence"/>
</dbReference>
<protein>
    <recommendedName>
        <fullName evidence="1">RNA-directed DNA polymerase</fullName>
        <ecNumber evidence="1">2.7.7.49</ecNumber>
    </recommendedName>
</protein>
<dbReference type="Pfam" id="PF13456">
    <property type="entry name" value="RVT_3"/>
    <property type="match status" value="1"/>
</dbReference>
<dbReference type="InterPro" id="IPR021109">
    <property type="entry name" value="Peptidase_aspartic_dom_sf"/>
</dbReference>
<keyword evidence="8" id="KW-0233">DNA recombination</keyword>
<feature type="compositionally biased region" description="Low complexity" evidence="9">
    <location>
        <begin position="353"/>
        <end position="362"/>
    </location>
</feature>
<keyword evidence="7 14" id="KW-0695">RNA-directed DNA polymerase</keyword>
<keyword evidence="2" id="KW-0808">Transferase</keyword>
<dbReference type="InterPro" id="IPR043128">
    <property type="entry name" value="Rev_trsase/Diguanyl_cyclase"/>
</dbReference>
<evidence type="ECO:0000256" key="5">
    <source>
        <dbReference type="ARBA" id="ARBA00022759"/>
    </source>
</evidence>